<comment type="caution">
    <text evidence="2">The sequence shown here is derived from an EMBL/GenBank/DDBJ whole genome shotgun (WGS) entry which is preliminary data.</text>
</comment>
<feature type="compositionally biased region" description="Pro residues" evidence="1">
    <location>
        <begin position="181"/>
        <end position="190"/>
    </location>
</feature>
<reference evidence="2" key="1">
    <citation type="submission" date="2022-08" db="EMBL/GenBank/DDBJ databases">
        <authorList>
            <consortium name="DOE Joint Genome Institute"/>
            <person name="Min B."/>
            <person name="Riley R."/>
            <person name="Sierra-Patev S."/>
            <person name="Naranjo-Ortiz M."/>
            <person name="Looney B."/>
            <person name="Konkel Z."/>
            <person name="Slot J.C."/>
            <person name="Sakamoto Y."/>
            <person name="Steenwyk J.L."/>
            <person name="Rokas A."/>
            <person name="Carro J."/>
            <person name="Camarero S."/>
            <person name="Ferreira P."/>
            <person name="Molpeceres G."/>
            <person name="Ruiz-Duenas F.J."/>
            <person name="Serrano A."/>
            <person name="Henrissat B."/>
            <person name="Drula E."/>
            <person name="Hughes K.W."/>
            <person name="Mata J.L."/>
            <person name="Ishikawa N.K."/>
            <person name="Vargas-Isla R."/>
            <person name="Ushijima S."/>
            <person name="Smith C.A."/>
            <person name="Ahrendt S."/>
            <person name="Andreopoulos W."/>
            <person name="He G."/>
            <person name="Labutti K."/>
            <person name="Lipzen A."/>
            <person name="Ng V."/>
            <person name="Sandor L."/>
            <person name="Barry K."/>
            <person name="Martinez A.T."/>
            <person name="Xiao Y."/>
            <person name="Gibbons J.G."/>
            <person name="Terashima K."/>
            <person name="Hibbett D.S."/>
            <person name="Grigoriev I.V."/>
        </authorList>
    </citation>
    <scope>NUCLEOTIDE SEQUENCE</scope>
    <source>
        <strain evidence="2">TFB9207</strain>
    </source>
</reference>
<feature type="compositionally biased region" description="Basic residues" evidence="1">
    <location>
        <begin position="325"/>
        <end position="375"/>
    </location>
</feature>
<organism evidence="2 3">
    <name type="scientific">Lentinula raphanica</name>
    <dbReference type="NCBI Taxonomy" id="153919"/>
    <lineage>
        <taxon>Eukaryota</taxon>
        <taxon>Fungi</taxon>
        <taxon>Dikarya</taxon>
        <taxon>Basidiomycota</taxon>
        <taxon>Agaricomycotina</taxon>
        <taxon>Agaricomycetes</taxon>
        <taxon>Agaricomycetidae</taxon>
        <taxon>Agaricales</taxon>
        <taxon>Marasmiineae</taxon>
        <taxon>Omphalotaceae</taxon>
        <taxon>Lentinula</taxon>
    </lineage>
</organism>
<proteinExistence type="predicted"/>
<feature type="compositionally biased region" description="Basic and acidic residues" evidence="1">
    <location>
        <begin position="141"/>
        <end position="156"/>
    </location>
</feature>
<feature type="compositionally biased region" description="Basic residues" evidence="1">
    <location>
        <begin position="246"/>
        <end position="258"/>
    </location>
</feature>
<feature type="compositionally biased region" description="Low complexity" evidence="1">
    <location>
        <begin position="67"/>
        <end position="82"/>
    </location>
</feature>
<feature type="compositionally biased region" description="Low complexity" evidence="1">
    <location>
        <begin position="99"/>
        <end position="129"/>
    </location>
</feature>
<evidence type="ECO:0000313" key="2">
    <source>
        <dbReference type="EMBL" id="KAJ3844619.1"/>
    </source>
</evidence>
<dbReference type="EMBL" id="MU805949">
    <property type="protein sequence ID" value="KAJ3844619.1"/>
    <property type="molecule type" value="Genomic_DNA"/>
</dbReference>
<feature type="compositionally biased region" description="Basic and acidic residues" evidence="1">
    <location>
        <begin position="211"/>
        <end position="225"/>
    </location>
</feature>
<feature type="region of interest" description="Disordered" evidence="1">
    <location>
        <begin position="1"/>
        <end position="375"/>
    </location>
</feature>
<evidence type="ECO:0000313" key="3">
    <source>
        <dbReference type="Proteomes" id="UP001163846"/>
    </source>
</evidence>
<accession>A0AA38UKH9</accession>
<dbReference type="Proteomes" id="UP001163846">
    <property type="component" value="Unassembled WGS sequence"/>
</dbReference>
<keyword evidence="3" id="KW-1185">Reference proteome</keyword>
<feature type="compositionally biased region" description="Polar residues" evidence="1">
    <location>
        <begin position="296"/>
        <end position="305"/>
    </location>
</feature>
<dbReference type="AlphaFoldDB" id="A0AA38UKH9"/>
<protein>
    <submittedName>
        <fullName evidence="2">Uncharacterized protein</fullName>
    </submittedName>
</protein>
<feature type="compositionally biased region" description="Basic and acidic residues" evidence="1">
    <location>
        <begin position="266"/>
        <end position="292"/>
    </location>
</feature>
<feature type="compositionally biased region" description="Low complexity" evidence="1">
    <location>
        <begin position="1"/>
        <end position="20"/>
    </location>
</feature>
<feature type="compositionally biased region" description="Polar residues" evidence="1">
    <location>
        <begin position="24"/>
        <end position="50"/>
    </location>
</feature>
<gene>
    <name evidence="2" type="ORF">F5878DRAFT_74643</name>
</gene>
<sequence length="375" mass="40596">MPRGSRSQSTPPSSSSSSSPFVNGKTSALESLRSASANSTPILPSTSNNQRLERVDEEDSVGDDSHPPSSSSPSGTTTHLSTASGGSSHADPSGVTFANQNPSSPANSSGPPHQSSSKDSTKATSTDGSPNPLYAVLRAGVHADEPSVHSPDDQLHHSGPPVTAASSSPAGGSDTAVQHPLEPPARGPSPPHHRDSAQGSSDRGRSSHSRQQRDRHGRGRSDSRSPGDAPPSNRRRMHSRSVSPRRGSRVRRRSRSRSHYAVPSRYSDEHSPRRSHSDLPRDADTQAHHDHYGNPTPAQTYTADGSRSPRPKEVPLQQQPGESRRSRRSPSRSHCYYRSRSRSHHASADHRRYRSRSRRRSRSASPRRHCHQSRS</sequence>
<name>A0AA38UKH9_9AGAR</name>
<evidence type="ECO:0000256" key="1">
    <source>
        <dbReference type="SAM" id="MobiDB-lite"/>
    </source>
</evidence>